<feature type="non-terminal residue" evidence="1">
    <location>
        <position position="1"/>
    </location>
</feature>
<dbReference type="EMBL" id="UINC01086404">
    <property type="protein sequence ID" value="SVC34829.1"/>
    <property type="molecule type" value="Genomic_DNA"/>
</dbReference>
<gene>
    <name evidence="1" type="ORF">METZ01_LOCUS287683</name>
</gene>
<proteinExistence type="predicted"/>
<organism evidence="1">
    <name type="scientific">marine metagenome</name>
    <dbReference type="NCBI Taxonomy" id="408172"/>
    <lineage>
        <taxon>unclassified sequences</taxon>
        <taxon>metagenomes</taxon>
        <taxon>ecological metagenomes</taxon>
    </lineage>
</organism>
<sequence length="32" mass="3368">VINNLPHTNGRAFPVELHGGFVAVGCMFVSAI</sequence>
<dbReference type="AlphaFoldDB" id="A0A382LDU9"/>
<reference evidence="1" key="1">
    <citation type="submission" date="2018-05" db="EMBL/GenBank/DDBJ databases">
        <authorList>
            <person name="Lanie J.A."/>
            <person name="Ng W.-L."/>
            <person name="Kazmierczak K.M."/>
            <person name="Andrzejewski T.M."/>
            <person name="Davidsen T.M."/>
            <person name="Wayne K.J."/>
            <person name="Tettelin H."/>
            <person name="Glass J.I."/>
            <person name="Rusch D."/>
            <person name="Podicherti R."/>
            <person name="Tsui H.-C.T."/>
            <person name="Winkler M.E."/>
        </authorList>
    </citation>
    <scope>NUCLEOTIDE SEQUENCE</scope>
</reference>
<evidence type="ECO:0000313" key="1">
    <source>
        <dbReference type="EMBL" id="SVC34829.1"/>
    </source>
</evidence>
<protein>
    <submittedName>
        <fullName evidence="1">Uncharacterized protein</fullName>
    </submittedName>
</protein>
<name>A0A382LDU9_9ZZZZ</name>
<accession>A0A382LDU9</accession>